<evidence type="ECO:0000256" key="2">
    <source>
        <dbReference type="SAM" id="MobiDB-lite"/>
    </source>
</evidence>
<dbReference type="GO" id="GO:0005737">
    <property type="term" value="C:cytoplasm"/>
    <property type="evidence" value="ECO:0007669"/>
    <property type="project" value="TreeGrafter"/>
</dbReference>
<dbReference type="GO" id="GO:0051056">
    <property type="term" value="P:regulation of small GTPase mediated signal transduction"/>
    <property type="evidence" value="ECO:0007669"/>
    <property type="project" value="TreeGrafter"/>
</dbReference>
<dbReference type="GO" id="GO:0007165">
    <property type="term" value="P:signal transduction"/>
    <property type="evidence" value="ECO:0007669"/>
    <property type="project" value="InterPro"/>
</dbReference>
<proteinExistence type="predicted"/>
<keyword evidence="5" id="KW-1185">Reference proteome</keyword>
<dbReference type="SMART" id="SM00324">
    <property type="entry name" value="RhoGAP"/>
    <property type="match status" value="1"/>
</dbReference>
<feature type="region of interest" description="Disordered" evidence="2">
    <location>
        <begin position="163"/>
        <end position="270"/>
    </location>
</feature>
<dbReference type="PANTHER" id="PTHR14963">
    <property type="entry name" value="RHO GTPASE ACTIVATING PROTEIN 18,19-RELATED"/>
    <property type="match status" value="1"/>
</dbReference>
<dbReference type="AlphaFoldDB" id="A0A921YUN3"/>
<sequence length="645" mass="72717">MQTFRLPTGDYTRVMFERICLFHALAKILEKNYGMSVSRAHLRRTNSMTFWRQLNTECESPEVRMALPLQPRAPDPSALAAYWAEYEDLCRQISTAHHNDDDDNHYEEGELETEWLQAAGLGSLAAPFQAGLEVTEAQLGEAVRPLPREQAAAVRRRVRRLNRTVRRKRAASRARKPDIRDVFRDLENSSGSEPRSRSATPDSLDSLPSGGSGSPPTEWADAATPPDFVDSFPPGGAHTPLARTPSAPAAPRRARLSPPSHAHSPPLPMHELFKPNDLHWADIATNTEGIELLGYQRYGTVQGPRIGRERINGTILKDDPFINKHAAVSRAKSAASAQQPLSFEHKFNLDRQMLDHDEEWPEEESSVDIETIGEPQLKRLQPLLWLELTALFDKFSLPFHKRKPPKKKRKEEGAVFGVSLETLVRKDMILWEETWSCVPSVLRALAAALRGRTHDEGLFRVSGNKQKVAELCQLIERQWYSERAGVERALAQSKGHDLAAVYKRLLRALPQPLLTQELMRLFYHTYALNGTTQGRALNLLILLLPPEQRATLRELLRLANEIVACSDTNKMNEHNVAMIIAPTLFPPSLLIKPSDSLETQLATAANSCHVTEAMMRWCEQLWIVPTSLLAAAQRKPPQHRRNQHT</sequence>
<feature type="compositionally biased region" description="Polar residues" evidence="2">
    <location>
        <begin position="188"/>
        <end position="200"/>
    </location>
</feature>
<dbReference type="PANTHER" id="PTHR14963:SF1">
    <property type="entry name" value="RHO GTPASE-ACTIVATING PROTEIN CONUNDRUM"/>
    <property type="match status" value="1"/>
</dbReference>
<feature type="compositionally biased region" description="Low complexity" evidence="2">
    <location>
        <begin position="239"/>
        <end position="264"/>
    </location>
</feature>
<protein>
    <recommendedName>
        <fullName evidence="3">Rho-GAP domain-containing protein</fullName>
    </recommendedName>
</protein>
<evidence type="ECO:0000313" key="5">
    <source>
        <dbReference type="Proteomes" id="UP000791440"/>
    </source>
</evidence>
<evidence type="ECO:0000256" key="1">
    <source>
        <dbReference type="ARBA" id="ARBA00022468"/>
    </source>
</evidence>
<organism evidence="4 5">
    <name type="scientific">Manduca sexta</name>
    <name type="common">Tobacco hawkmoth</name>
    <name type="synonym">Tobacco hornworm</name>
    <dbReference type="NCBI Taxonomy" id="7130"/>
    <lineage>
        <taxon>Eukaryota</taxon>
        <taxon>Metazoa</taxon>
        <taxon>Ecdysozoa</taxon>
        <taxon>Arthropoda</taxon>
        <taxon>Hexapoda</taxon>
        <taxon>Insecta</taxon>
        <taxon>Pterygota</taxon>
        <taxon>Neoptera</taxon>
        <taxon>Endopterygota</taxon>
        <taxon>Lepidoptera</taxon>
        <taxon>Glossata</taxon>
        <taxon>Ditrysia</taxon>
        <taxon>Bombycoidea</taxon>
        <taxon>Sphingidae</taxon>
        <taxon>Sphinginae</taxon>
        <taxon>Sphingini</taxon>
        <taxon>Manduca</taxon>
    </lineage>
</organism>
<feature type="compositionally biased region" description="Basic and acidic residues" evidence="2">
    <location>
        <begin position="175"/>
        <end position="187"/>
    </location>
</feature>
<accession>A0A921YUN3</accession>
<dbReference type="PROSITE" id="PS50238">
    <property type="entry name" value="RHOGAP"/>
    <property type="match status" value="1"/>
</dbReference>
<evidence type="ECO:0000313" key="4">
    <source>
        <dbReference type="EMBL" id="KAG6445919.1"/>
    </source>
</evidence>
<comment type="caution">
    <text evidence="4">The sequence shown here is derived from an EMBL/GenBank/DDBJ whole genome shotgun (WGS) entry which is preliminary data.</text>
</comment>
<gene>
    <name evidence="4" type="ORF">O3G_MSEX004182</name>
</gene>
<feature type="domain" description="Rho-GAP" evidence="3">
    <location>
        <begin position="418"/>
        <end position="622"/>
    </location>
</feature>
<dbReference type="GO" id="GO:0030833">
    <property type="term" value="P:regulation of actin filament polymerization"/>
    <property type="evidence" value="ECO:0007669"/>
    <property type="project" value="TreeGrafter"/>
</dbReference>
<dbReference type="GO" id="GO:0005096">
    <property type="term" value="F:GTPase activator activity"/>
    <property type="evidence" value="ECO:0007669"/>
    <property type="project" value="UniProtKB-KW"/>
</dbReference>
<reference evidence="4" key="2">
    <citation type="submission" date="2020-12" db="EMBL/GenBank/DDBJ databases">
        <authorList>
            <person name="Kanost M."/>
        </authorList>
    </citation>
    <scope>NUCLEOTIDE SEQUENCE</scope>
</reference>
<evidence type="ECO:0000259" key="3">
    <source>
        <dbReference type="PROSITE" id="PS50238"/>
    </source>
</evidence>
<keyword evidence="1" id="KW-0343">GTPase activation</keyword>
<dbReference type="Pfam" id="PF00620">
    <property type="entry name" value="RhoGAP"/>
    <property type="match status" value="1"/>
</dbReference>
<name>A0A921YUN3_MANSE</name>
<reference evidence="4" key="1">
    <citation type="journal article" date="2016" name="Insect Biochem. Mol. Biol.">
        <title>Multifaceted biological insights from a draft genome sequence of the tobacco hornworm moth, Manduca sexta.</title>
        <authorList>
            <person name="Kanost M.R."/>
            <person name="Arrese E.L."/>
            <person name="Cao X."/>
            <person name="Chen Y.R."/>
            <person name="Chellapilla S."/>
            <person name="Goldsmith M.R."/>
            <person name="Grosse-Wilde E."/>
            <person name="Heckel D.G."/>
            <person name="Herndon N."/>
            <person name="Jiang H."/>
            <person name="Papanicolaou A."/>
            <person name="Qu J."/>
            <person name="Soulages J.L."/>
            <person name="Vogel H."/>
            <person name="Walters J."/>
            <person name="Waterhouse R.M."/>
            <person name="Ahn S.J."/>
            <person name="Almeida F.C."/>
            <person name="An C."/>
            <person name="Aqrawi P."/>
            <person name="Bretschneider A."/>
            <person name="Bryant W.B."/>
            <person name="Bucks S."/>
            <person name="Chao H."/>
            <person name="Chevignon G."/>
            <person name="Christen J.M."/>
            <person name="Clarke D.F."/>
            <person name="Dittmer N.T."/>
            <person name="Ferguson L.C.F."/>
            <person name="Garavelou S."/>
            <person name="Gordon K.H.J."/>
            <person name="Gunaratna R.T."/>
            <person name="Han Y."/>
            <person name="Hauser F."/>
            <person name="He Y."/>
            <person name="Heidel-Fischer H."/>
            <person name="Hirsh A."/>
            <person name="Hu Y."/>
            <person name="Jiang H."/>
            <person name="Kalra D."/>
            <person name="Klinner C."/>
            <person name="Konig C."/>
            <person name="Kovar C."/>
            <person name="Kroll A.R."/>
            <person name="Kuwar S.S."/>
            <person name="Lee S.L."/>
            <person name="Lehman R."/>
            <person name="Li K."/>
            <person name="Li Z."/>
            <person name="Liang H."/>
            <person name="Lovelace S."/>
            <person name="Lu Z."/>
            <person name="Mansfield J.H."/>
            <person name="McCulloch K.J."/>
            <person name="Mathew T."/>
            <person name="Morton B."/>
            <person name="Muzny D.M."/>
            <person name="Neunemann D."/>
            <person name="Ongeri F."/>
            <person name="Pauchet Y."/>
            <person name="Pu L.L."/>
            <person name="Pyrousis I."/>
            <person name="Rao X.J."/>
            <person name="Redding A."/>
            <person name="Roesel C."/>
            <person name="Sanchez-Gracia A."/>
            <person name="Schaack S."/>
            <person name="Shukla A."/>
            <person name="Tetreau G."/>
            <person name="Wang Y."/>
            <person name="Xiong G.H."/>
            <person name="Traut W."/>
            <person name="Walsh T.K."/>
            <person name="Worley K.C."/>
            <person name="Wu D."/>
            <person name="Wu W."/>
            <person name="Wu Y.Q."/>
            <person name="Zhang X."/>
            <person name="Zou Z."/>
            <person name="Zucker H."/>
            <person name="Briscoe A.D."/>
            <person name="Burmester T."/>
            <person name="Clem R.J."/>
            <person name="Feyereisen R."/>
            <person name="Grimmelikhuijzen C.J.P."/>
            <person name="Hamodrakas S.J."/>
            <person name="Hansson B.S."/>
            <person name="Huguet E."/>
            <person name="Jermiin L.S."/>
            <person name="Lan Q."/>
            <person name="Lehman H.K."/>
            <person name="Lorenzen M."/>
            <person name="Merzendorfer H."/>
            <person name="Michalopoulos I."/>
            <person name="Morton D.B."/>
            <person name="Muthukrishnan S."/>
            <person name="Oakeshott J.G."/>
            <person name="Palmer W."/>
            <person name="Park Y."/>
            <person name="Passarelli A.L."/>
            <person name="Rozas J."/>
            <person name="Schwartz L.M."/>
            <person name="Smith W."/>
            <person name="Southgate A."/>
            <person name="Vilcinskas A."/>
            <person name="Vogt R."/>
            <person name="Wang P."/>
            <person name="Werren J."/>
            <person name="Yu X.Q."/>
            <person name="Zhou J.J."/>
            <person name="Brown S.J."/>
            <person name="Scherer S.E."/>
            <person name="Richards S."/>
            <person name="Blissard G.W."/>
        </authorList>
    </citation>
    <scope>NUCLEOTIDE SEQUENCE</scope>
</reference>
<dbReference type="EMBL" id="JH668327">
    <property type="protein sequence ID" value="KAG6445919.1"/>
    <property type="molecule type" value="Genomic_DNA"/>
</dbReference>
<dbReference type="Proteomes" id="UP000791440">
    <property type="component" value="Unassembled WGS sequence"/>
</dbReference>
<feature type="compositionally biased region" description="Basic residues" evidence="2">
    <location>
        <begin position="163"/>
        <end position="174"/>
    </location>
</feature>
<dbReference type="InterPro" id="IPR000198">
    <property type="entry name" value="RhoGAP_dom"/>
</dbReference>